<accession>A0ABN0AKL8</accession>
<comment type="caution">
    <text evidence="1">The sequence shown here is derived from an EMBL/GenBank/DDBJ whole genome shotgun (WGS) entry which is preliminary data.</text>
</comment>
<dbReference type="Proteomes" id="UP000002969">
    <property type="component" value="Unassembled WGS sequence"/>
</dbReference>
<evidence type="ECO:0000313" key="2">
    <source>
        <dbReference type="Proteomes" id="UP000002969"/>
    </source>
</evidence>
<evidence type="ECO:0000313" key="1">
    <source>
        <dbReference type="EMBL" id="EFK33597.1"/>
    </source>
</evidence>
<reference evidence="1" key="1">
    <citation type="submission" date="2010-06" db="EMBL/GenBank/DDBJ databases">
        <authorList>
            <person name="Muzny D."/>
            <person name="Qin X."/>
            <person name="Buhay C."/>
            <person name="Dugan-Rocha S."/>
            <person name="Ding Y."/>
            <person name="Chen G."/>
            <person name="Hawes A."/>
            <person name="Holder M."/>
            <person name="Jhangiani S."/>
            <person name="Johnson A."/>
            <person name="Khan Z."/>
            <person name="Li Z."/>
            <person name="Liu W."/>
            <person name="Liu X."/>
            <person name="Perez L."/>
            <person name="Shen H."/>
            <person name="Wang Q."/>
            <person name="Watt J."/>
            <person name="Xi L."/>
            <person name="Xin Y."/>
            <person name="Zhou J."/>
            <person name="Deng J."/>
            <person name="Jiang H."/>
            <person name="Liu Y."/>
            <person name="Qu J."/>
            <person name="Song X.-Z."/>
            <person name="Zhang L."/>
            <person name="Villasana D."/>
            <person name="Johnson A."/>
            <person name="Liu J."/>
            <person name="Liyanage D."/>
            <person name="Lorensuhewa L."/>
            <person name="Robinson T."/>
            <person name="Song A."/>
            <person name="Song B.-B."/>
            <person name="Dinh H."/>
            <person name="Thornton R."/>
            <person name="Coyle M."/>
            <person name="Francisco L."/>
            <person name="Jackson L."/>
            <person name="Javaid M."/>
            <person name="Korchina V."/>
            <person name="Kovar C."/>
            <person name="Mata R."/>
            <person name="Mathew T."/>
            <person name="Ngo R."/>
            <person name="Nguyen L."/>
            <person name="Nguyen N."/>
            <person name="Okwuonu G."/>
            <person name="Ongeri F."/>
            <person name="Pham C."/>
            <person name="Simmons D."/>
            <person name="Wilczek-Boney K."/>
            <person name="Hale W."/>
            <person name="Jakkamsetti A."/>
            <person name="Pham P."/>
            <person name="Ruth R."/>
            <person name="San Lucas F."/>
            <person name="Warren J."/>
            <person name="Zhang J."/>
            <person name="Zhao Z."/>
            <person name="Zhou C."/>
            <person name="Zhu D."/>
            <person name="Lee S."/>
            <person name="Bess C."/>
            <person name="Blankenburg K."/>
            <person name="Forbes L."/>
            <person name="Fu Q."/>
            <person name="Gubbala S."/>
            <person name="Hirani K."/>
            <person name="Jayaseelan J.C."/>
            <person name="Lara F."/>
            <person name="Munidasa M."/>
            <person name="Palculict T."/>
            <person name="Patil S."/>
            <person name="Pu L.-L."/>
            <person name="Saada N."/>
            <person name="Tang L."/>
            <person name="Weissenberger G."/>
            <person name="Zhu Y."/>
            <person name="Hemphill L."/>
            <person name="Shang Y."/>
            <person name="Youmans B."/>
            <person name="Ayvaz T."/>
            <person name="Ross M."/>
            <person name="Santibanez J."/>
            <person name="Aqrawi P."/>
            <person name="Gross S."/>
            <person name="Joshi V."/>
            <person name="Fowler G."/>
            <person name="Nazareth L."/>
            <person name="Reid J."/>
            <person name="Worley K."/>
            <person name="Petrosino J."/>
            <person name="Highlander S."/>
            <person name="Gibbs R."/>
        </authorList>
    </citation>
    <scope>NUCLEOTIDE SEQUENCE [LARGE SCALE GENOMIC DNA]</scope>
    <source>
        <strain evidence="1">ATCC 35910</strain>
    </source>
</reference>
<dbReference type="EMBL" id="ACKQ02000007">
    <property type="protein sequence ID" value="EFK33597.1"/>
    <property type="molecule type" value="Genomic_DNA"/>
</dbReference>
<name>A0ABN0AKL8_CHRGE</name>
<sequence>MGKLKFNMESVSKYTSLIIRILIVIHLKYSTEKAKLFKN</sequence>
<organism evidence="1 2">
    <name type="scientific">Chryseobacterium gleum ATCC 35910</name>
    <dbReference type="NCBI Taxonomy" id="525257"/>
    <lineage>
        <taxon>Bacteria</taxon>
        <taxon>Pseudomonadati</taxon>
        <taxon>Bacteroidota</taxon>
        <taxon>Flavobacteriia</taxon>
        <taxon>Flavobacteriales</taxon>
        <taxon>Weeksellaceae</taxon>
        <taxon>Chryseobacterium group</taxon>
        <taxon>Chryseobacterium</taxon>
    </lineage>
</organism>
<keyword evidence="2" id="KW-1185">Reference proteome</keyword>
<proteinExistence type="predicted"/>
<protein>
    <submittedName>
        <fullName evidence="1">Uncharacterized protein</fullName>
    </submittedName>
</protein>
<gene>
    <name evidence="1" type="ORF">HMPREF0204_12665</name>
</gene>